<protein>
    <submittedName>
        <fullName evidence="1">Uncharacterized protein</fullName>
    </submittedName>
</protein>
<name>A0A0G4L7I6_VERLO</name>
<dbReference type="EMBL" id="CVQH01008991">
    <property type="protein sequence ID" value="CRK17934.1"/>
    <property type="molecule type" value="Genomic_DNA"/>
</dbReference>
<feature type="non-terminal residue" evidence="1">
    <location>
        <position position="1"/>
    </location>
</feature>
<dbReference type="Proteomes" id="UP000044602">
    <property type="component" value="Unassembled WGS sequence"/>
</dbReference>
<evidence type="ECO:0000313" key="2">
    <source>
        <dbReference type="Proteomes" id="UP000044602"/>
    </source>
</evidence>
<accession>A0A0G4L7I6</accession>
<keyword evidence="2" id="KW-1185">Reference proteome</keyword>
<evidence type="ECO:0000313" key="1">
    <source>
        <dbReference type="EMBL" id="CRK17934.1"/>
    </source>
</evidence>
<sequence>TQHEASLAWRARD</sequence>
<proteinExistence type="predicted"/>
<gene>
    <name evidence="1" type="ORF">BN1708_017616</name>
</gene>
<reference evidence="1 2" key="1">
    <citation type="submission" date="2015-05" db="EMBL/GenBank/DDBJ databases">
        <authorList>
            <person name="Wang D.B."/>
            <person name="Wang M."/>
        </authorList>
    </citation>
    <scope>NUCLEOTIDE SEQUENCE [LARGE SCALE GENOMIC DNA]</scope>
    <source>
        <strain evidence="1">VL1</strain>
    </source>
</reference>
<organism evidence="1 2">
    <name type="scientific">Verticillium longisporum</name>
    <name type="common">Verticillium dahliae var. longisporum</name>
    <dbReference type="NCBI Taxonomy" id="100787"/>
    <lineage>
        <taxon>Eukaryota</taxon>
        <taxon>Fungi</taxon>
        <taxon>Dikarya</taxon>
        <taxon>Ascomycota</taxon>
        <taxon>Pezizomycotina</taxon>
        <taxon>Sordariomycetes</taxon>
        <taxon>Hypocreomycetidae</taxon>
        <taxon>Glomerellales</taxon>
        <taxon>Plectosphaerellaceae</taxon>
        <taxon>Verticillium</taxon>
    </lineage>
</organism>